<dbReference type="OrthoDB" id="2971993at2"/>
<protein>
    <submittedName>
        <fullName evidence="1">Uncharacterized protein</fullName>
    </submittedName>
</protein>
<name>A0A1G6H550_9BACI</name>
<keyword evidence="2" id="KW-1185">Reference proteome</keyword>
<evidence type="ECO:0000313" key="2">
    <source>
        <dbReference type="Proteomes" id="UP000242949"/>
    </source>
</evidence>
<evidence type="ECO:0000313" key="1">
    <source>
        <dbReference type="EMBL" id="SDB89420.1"/>
    </source>
</evidence>
<dbReference type="InterPro" id="IPR054221">
    <property type="entry name" value="DUF6941"/>
</dbReference>
<gene>
    <name evidence="1" type="ORF">SAMN05421734_102251</name>
</gene>
<dbReference type="Pfam" id="PF22091">
    <property type="entry name" value="DUF6941"/>
    <property type="match status" value="1"/>
</dbReference>
<dbReference type="RefSeq" id="WP_090793189.1">
    <property type="nucleotide sequence ID" value="NZ_FMYI01000002.1"/>
</dbReference>
<reference evidence="2" key="1">
    <citation type="submission" date="2016-09" db="EMBL/GenBank/DDBJ databases">
        <authorList>
            <person name="Varghese N."/>
            <person name="Submissions S."/>
        </authorList>
    </citation>
    <scope>NUCLEOTIDE SEQUENCE [LARGE SCALE GENOMIC DNA]</scope>
    <source>
        <strain evidence="2">S5</strain>
    </source>
</reference>
<dbReference type="EMBL" id="FMYI01000002">
    <property type="protein sequence ID" value="SDB89420.1"/>
    <property type="molecule type" value="Genomic_DNA"/>
</dbReference>
<accession>A0A1G6H550</accession>
<sequence length="138" mass="15613">MLKIGYLLICEDTYEKNGKIMIDKPLPNISPLSLPGNYSFKVAFSLHNFDVETFGSSNKIQITFKDPEGKIIMDTGEKEIRTDLGKQENDSNLEVAQGDLTMNNVELYIKGIYTLTLRINEESKDLQVPVIERPKQGD</sequence>
<dbReference type="STRING" id="1612202.SAMN05421734_102251"/>
<dbReference type="Proteomes" id="UP000242949">
    <property type="component" value="Unassembled WGS sequence"/>
</dbReference>
<dbReference type="AlphaFoldDB" id="A0A1G6H550"/>
<organism evidence="1 2">
    <name type="scientific">Pelagirhabdus alkalitolerans</name>
    <dbReference type="NCBI Taxonomy" id="1612202"/>
    <lineage>
        <taxon>Bacteria</taxon>
        <taxon>Bacillati</taxon>
        <taxon>Bacillota</taxon>
        <taxon>Bacilli</taxon>
        <taxon>Bacillales</taxon>
        <taxon>Bacillaceae</taxon>
        <taxon>Pelagirhabdus</taxon>
    </lineage>
</organism>
<proteinExistence type="predicted"/>